<feature type="region of interest" description="Disordered" evidence="1">
    <location>
        <begin position="161"/>
        <end position="209"/>
    </location>
</feature>
<gene>
    <name evidence="2" type="ORF">PT015_17310</name>
</gene>
<accession>A0ABY8VSN4</accession>
<dbReference type="Proteomes" id="UP001236585">
    <property type="component" value="Chromosome"/>
</dbReference>
<feature type="compositionally biased region" description="Pro residues" evidence="1">
    <location>
        <begin position="165"/>
        <end position="177"/>
    </location>
</feature>
<evidence type="ECO:0000256" key="1">
    <source>
        <dbReference type="SAM" id="MobiDB-lite"/>
    </source>
</evidence>
<proteinExistence type="predicted"/>
<sequence length="548" mass="57293">MVLTVADIERWNAGAVRDVFHVATARGTATLEASRQLGTLSVFDTWAGATAEARKHTNASIRQDLDAHGNESLAVARAAGKAANDIEHVQSELRTLRADATALHMKIDAASNKIVAAEAMPPMEAELAQMQLQPRLDKILTDANAVDAELAAAINMADGDAPIPAAAPPSPAPPPATQPQGSPGQAGPGGPDPTAPRYTTSPLTDPIVAGDPSVIARQADKVAQARRALDDAQAKLDAAAKQAVTQGPGSGPGRDVTDPLSQAVFDARRTLTQQTEILNNLNKSAAATGAARPIPAPPLPPNAEVQAFPPGPSVASQAAEGLSDASHDINKYTLGIVPDVAKDIKTFGNWGEAGAGERTEAVLDSASLIPGGKVLGWAHDGFRGLSDVVRHGDDIPTPHTHVDTPDTAALHPDPPLVHEPAPVLDLTTDHALELGADPARGGSFVAREAETGLRIENELGVNLSRAEAGKPYDFIDPTGTTYDAVGNFSSKFFDQQWSNLQAQIIRHAEIKADIVPVDVSQFTVEQQTLVRQFVQGLNNPNVIIIGAQ</sequence>
<reference evidence="2 3" key="1">
    <citation type="journal article" date="2023" name="Microbiol. Resour. Announc.">
        <title>Complete Genome Sequence of Mycobacterium wuenschmanii, a novel Nontuberculous Mycobacterium Isolated from a captive population of Amazon Milk Frogs.</title>
        <authorList>
            <person name="Hicks J."/>
            <person name="Zeineldin M."/>
            <person name="Ward H."/>
            <person name="Wuenschmann A."/>
            <person name="Camp P."/>
            <person name="Farrell D."/>
            <person name="Lehman K."/>
            <person name="Thacker T."/>
            <person name="Cuthbert E."/>
        </authorList>
    </citation>
    <scope>NUCLEOTIDE SEQUENCE [LARGE SCALE GENOMIC DNA]</scope>
    <source>
        <strain evidence="2 3">Wuenschmanii</strain>
    </source>
</reference>
<keyword evidence="3" id="KW-1185">Reference proteome</keyword>
<name>A0ABY8VSN4_9MYCO</name>
<dbReference type="CDD" id="cd20726">
    <property type="entry name" value="CDI_toxin_BpE479_tRNase-like"/>
    <property type="match status" value="1"/>
</dbReference>
<evidence type="ECO:0000313" key="3">
    <source>
        <dbReference type="Proteomes" id="UP001236585"/>
    </source>
</evidence>
<feature type="region of interest" description="Disordered" evidence="1">
    <location>
        <begin position="239"/>
        <end position="259"/>
    </location>
</feature>
<organism evidence="2 3">
    <name type="scientific">Candidatus Mycobacterium wuenschmannii</name>
    <dbReference type="NCBI Taxonomy" id="3027808"/>
    <lineage>
        <taxon>Bacteria</taxon>
        <taxon>Bacillati</taxon>
        <taxon>Actinomycetota</taxon>
        <taxon>Actinomycetes</taxon>
        <taxon>Mycobacteriales</taxon>
        <taxon>Mycobacteriaceae</taxon>
        <taxon>Mycobacterium</taxon>
    </lineage>
</organism>
<protein>
    <submittedName>
        <fullName evidence="2">Uncharacterized protein</fullName>
    </submittedName>
</protein>
<feature type="region of interest" description="Disordered" evidence="1">
    <location>
        <begin position="288"/>
        <end position="321"/>
    </location>
</feature>
<dbReference type="EMBL" id="CP126981">
    <property type="protein sequence ID" value="WIM86638.1"/>
    <property type="molecule type" value="Genomic_DNA"/>
</dbReference>
<dbReference type="RefSeq" id="WP_285186072.1">
    <property type="nucleotide sequence ID" value="NZ_CP126981.1"/>
</dbReference>
<evidence type="ECO:0000313" key="2">
    <source>
        <dbReference type="EMBL" id="WIM86638.1"/>
    </source>
</evidence>